<evidence type="ECO:0000313" key="1">
    <source>
        <dbReference type="EMBL" id="SDJ51426.1"/>
    </source>
</evidence>
<dbReference type="Proteomes" id="UP000198900">
    <property type="component" value="Unassembled WGS sequence"/>
</dbReference>
<protein>
    <submittedName>
        <fullName evidence="1">Uncharacterized protein</fullName>
    </submittedName>
</protein>
<keyword evidence="2" id="KW-1185">Reference proteome</keyword>
<dbReference type="AlphaFoldDB" id="A0A7Z7FP71"/>
<evidence type="ECO:0000313" key="2">
    <source>
        <dbReference type="Proteomes" id="UP000198900"/>
    </source>
</evidence>
<name>A0A7Z7FP71_9BURK</name>
<sequence>MPQPVQYDRVAVMYNHASNGLARSADHVINRTTVRNHPLPPRRVGCRAYLARTAGFIRVQTLTRDCPLATNTLWLLQYAPPLLPSL</sequence>
<gene>
    <name evidence="1" type="ORF">SAMN04487926_15733</name>
</gene>
<comment type="caution">
    <text evidence="1">The sequence shown here is derived from an EMBL/GenBank/DDBJ whole genome shotgun (WGS) entry which is preliminary data.</text>
</comment>
<organism evidence="1 2">
    <name type="scientific">Paraburkholderia steynii</name>
    <dbReference type="NCBI Taxonomy" id="1245441"/>
    <lineage>
        <taxon>Bacteria</taxon>
        <taxon>Pseudomonadati</taxon>
        <taxon>Pseudomonadota</taxon>
        <taxon>Betaproteobacteria</taxon>
        <taxon>Burkholderiales</taxon>
        <taxon>Burkholderiaceae</taxon>
        <taxon>Paraburkholderia</taxon>
    </lineage>
</organism>
<accession>A0A7Z7FP71</accession>
<dbReference type="EMBL" id="FNDI01000057">
    <property type="protein sequence ID" value="SDJ51426.1"/>
    <property type="molecule type" value="Genomic_DNA"/>
</dbReference>
<proteinExistence type="predicted"/>
<reference evidence="1" key="1">
    <citation type="submission" date="2016-10" db="EMBL/GenBank/DDBJ databases">
        <authorList>
            <person name="Varghese N."/>
            <person name="Submissions S."/>
        </authorList>
    </citation>
    <scope>NUCLEOTIDE SEQUENCE [LARGE SCALE GENOMIC DNA]</scope>
    <source>
        <strain evidence="1">YR281</strain>
    </source>
</reference>